<evidence type="ECO:0000313" key="2">
    <source>
        <dbReference type="EMBL" id="CAK99659.1"/>
    </source>
</evidence>
<sequence length="41" mass="4671">MFNTANIKSLYSWGGNGEPQIPTIDKNTGKITDWKEQKETE</sequence>
<feature type="compositionally biased region" description="Basic and acidic residues" evidence="1">
    <location>
        <begin position="32"/>
        <end position="41"/>
    </location>
</feature>
<reference evidence="2" key="1">
    <citation type="journal article" date="2010" name="Appl. Environ. Microbiol.">
        <title>Partial chromosome sequence of Spiroplasma citri reveals extensive viral invasion and important gene decay.</title>
        <authorList>
            <person name="Carle P."/>
            <person name="Saillard C."/>
            <person name="Carrere N."/>
            <person name="Carrere S."/>
            <person name="Duret S."/>
            <person name="Eveillard S."/>
            <person name="Gaurivaud P."/>
            <person name="Gourgues G."/>
            <person name="Gouzy J."/>
            <person name="Salar P."/>
            <person name="Verdin E."/>
            <person name="Breton M."/>
            <person name="Blanchard A."/>
            <person name="Laigret F."/>
            <person name="Bove J.M."/>
            <person name="Renaudin J."/>
            <person name="Foissac X."/>
        </authorList>
    </citation>
    <scope>NUCLEOTIDE SEQUENCE</scope>
    <source>
        <strain evidence="2">GII3-3X</strain>
    </source>
</reference>
<gene>
    <name evidence="2" type="primary">orf1</name>
    <name evidence="2" type="ORF">SPICI19_009</name>
</gene>
<dbReference type="RefSeq" id="WP_204305186.1">
    <property type="nucleotide sequence ID" value="NZ_CP013197.1"/>
</dbReference>
<evidence type="ECO:0000256" key="1">
    <source>
        <dbReference type="SAM" id="MobiDB-lite"/>
    </source>
</evidence>
<dbReference type="EMBL" id="AM285320">
    <property type="protein sequence ID" value="CAK99659.1"/>
    <property type="molecule type" value="Genomic_DNA"/>
</dbReference>
<proteinExistence type="predicted"/>
<name>Q14LH1_SPICI</name>
<dbReference type="InterPro" id="IPR022160">
    <property type="entry name" value="Phage_1-C74_Orf1"/>
</dbReference>
<protein>
    <submittedName>
        <fullName evidence="2">Plectrovirus spv1-r8a2b orf 1 n-terminal and c-terminal truncated protein</fullName>
    </submittedName>
</protein>
<accession>Q14LH1</accession>
<dbReference type="AlphaFoldDB" id="Q14LH1"/>
<dbReference type="GeneID" id="54239912"/>
<organism evidence="2">
    <name type="scientific">Spiroplasma citri</name>
    <dbReference type="NCBI Taxonomy" id="2133"/>
    <lineage>
        <taxon>Bacteria</taxon>
        <taxon>Bacillati</taxon>
        <taxon>Mycoplasmatota</taxon>
        <taxon>Mollicutes</taxon>
        <taxon>Entomoplasmatales</taxon>
        <taxon>Spiroplasmataceae</taxon>
        <taxon>Spiroplasma</taxon>
    </lineage>
</organism>
<dbReference type="Pfam" id="PF12461">
    <property type="entry name" value="DUF3688"/>
    <property type="match status" value="1"/>
</dbReference>
<feature type="region of interest" description="Disordered" evidence="1">
    <location>
        <begin position="1"/>
        <end position="41"/>
    </location>
</feature>